<accession>A0A1H8GNS1</accession>
<dbReference type="STRING" id="34002.SAMN04489859_100776"/>
<evidence type="ECO:0000256" key="2">
    <source>
        <dbReference type="SAM" id="SignalP"/>
    </source>
</evidence>
<name>A0A1H8GNS1_9RHOB</name>
<dbReference type="RefSeq" id="WP_090611143.1">
    <property type="nucleotide sequence ID" value="NZ_CP067124.1"/>
</dbReference>
<gene>
    <name evidence="3" type="ORF">SAMN04489859_100776</name>
</gene>
<evidence type="ECO:0000256" key="1">
    <source>
        <dbReference type="SAM" id="MobiDB-lite"/>
    </source>
</evidence>
<dbReference type="Proteomes" id="UP000199054">
    <property type="component" value="Unassembled WGS sequence"/>
</dbReference>
<keyword evidence="2" id="KW-0732">Signal</keyword>
<dbReference type="AlphaFoldDB" id="A0A1H8GNS1"/>
<dbReference type="EMBL" id="FODE01000007">
    <property type="protein sequence ID" value="SEN45761.1"/>
    <property type="molecule type" value="Genomic_DNA"/>
</dbReference>
<evidence type="ECO:0008006" key="5">
    <source>
        <dbReference type="Google" id="ProtNLM"/>
    </source>
</evidence>
<dbReference type="OrthoDB" id="7791409at2"/>
<reference evidence="3 4" key="1">
    <citation type="submission" date="2016-10" db="EMBL/GenBank/DDBJ databases">
        <authorList>
            <person name="de Groot N.N."/>
        </authorList>
    </citation>
    <scope>NUCLEOTIDE SEQUENCE [LARGE SCALE GENOMIC DNA]</scope>
    <source>
        <strain evidence="3 4">DSM 8512</strain>
    </source>
</reference>
<organism evidence="3 4">
    <name type="scientific">Paracoccus alcaliphilus</name>
    <dbReference type="NCBI Taxonomy" id="34002"/>
    <lineage>
        <taxon>Bacteria</taxon>
        <taxon>Pseudomonadati</taxon>
        <taxon>Pseudomonadota</taxon>
        <taxon>Alphaproteobacteria</taxon>
        <taxon>Rhodobacterales</taxon>
        <taxon>Paracoccaceae</taxon>
        <taxon>Paracoccus</taxon>
    </lineage>
</organism>
<feature type="compositionally biased region" description="Acidic residues" evidence="1">
    <location>
        <begin position="400"/>
        <end position="411"/>
    </location>
</feature>
<keyword evidence="4" id="KW-1185">Reference proteome</keyword>
<proteinExistence type="predicted"/>
<sequence>MFRTLATSTIALIAGAAPLFAEVTPSQVWENLTDYYNRIGYEVVVGQENDGGDTLTLGDVVIKSPENEDYTTNILIPKVTLQQTGDANVRTVFDGDITADFTSPMPDADDMEVSMVIAMPGNEMISSGTPEDLRHDFTYPTMTLSVNFGELSEGVEMPLNISLTDLAGTQTTKLTEGTESVYDMTAAKLTAEFAADQPPSEDGTPQDGRIEGSFEVTDMVMKGSMITPAGEVDLTNDMTAALTAGLFTDGTFSSGPIAGSFHFSGQNPEGQPEEASGSFSAENSELVMELSEKGFSYSGNSGRTEAEVNVSSLPFPITYAADSASGAMAIPVLQSDTPQPFKFAYELAGLTLSDEIWDLFDADQQLPRDPASLAIDLDGDLLVNDNLFDPDFGQTLTEQADGEQADGDDATGDALADGADGTDVQDMPFVPQTLRIAKLALDAVGVTADVTGELDLSQNPQEPVGTIEGNFTGVSGLIDKLIAMGAIPQEQAMGIRMMLAMFAKPVNDDPDNLRTELEFREGGSIFANGQQVK</sequence>
<evidence type="ECO:0000313" key="4">
    <source>
        <dbReference type="Proteomes" id="UP000199054"/>
    </source>
</evidence>
<feature type="compositionally biased region" description="Low complexity" evidence="1">
    <location>
        <begin position="412"/>
        <end position="422"/>
    </location>
</feature>
<protein>
    <recommendedName>
        <fullName evidence="5">DUF2125 domain-containing protein</fullName>
    </recommendedName>
</protein>
<feature type="signal peptide" evidence="2">
    <location>
        <begin position="1"/>
        <end position="21"/>
    </location>
</feature>
<feature type="chain" id="PRO_5011760604" description="DUF2125 domain-containing protein" evidence="2">
    <location>
        <begin position="22"/>
        <end position="533"/>
    </location>
</feature>
<evidence type="ECO:0000313" key="3">
    <source>
        <dbReference type="EMBL" id="SEN45761.1"/>
    </source>
</evidence>
<feature type="region of interest" description="Disordered" evidence="1">
    <location>
        <begin position="399"/>
        <end position="424"/>
    </location>
</feature>